<reference evidence="1" key="2">
    <citation type="journal article" date="2015" name="Data Brief">
        <title>Shoot transcriptome of the giant reed, Arundo donax.</title>
        <authorList>
            <person name="Barrero R.A."/>
            <person name="Guerrero F.D."/>
            <person name="Moolhuijzen P."/>
            <person name="Goolsby J.A."/>
            <person name="Tidwell J."/>
            <person name="Bellgard S.E."/>
            <person name="Bellgard M.I."/>
        </authorList>
    </citation>
    <scope>NUCLEOTIDE SEQUENCE</scope>
    <source>
        <tissue evidence="1">Shoot tissue taken approximately 20 cm above the soil surface</tissue>
    </source>
</reference>
<dbReference type="AlphaFoldDB" id="A0A0A9CJH3"/>
<reference evidence="1" key="1">
    <citation type="submission" date="2014-09" db="EMBL/GenBank/DDBJ databases">
        <authorList>
            <person name="Magalhaes I.L.F."/>
            <person name="Oliveira U."/>
            <person name="Santos F.R."/>
            <person name="Vidigal T.H.D.A."/>
            <person name="Brescovit A.D."/>
            <person name="Santos A.J."/>
        </authorList>
    </citation>
    <scope>NUCLEOTIDE SEQUENCE</scope>
    <source>
        <tissue evidence="1">Shoot tissue taken approximately 20 cm above the soil surface</tissue>
    </source>
</reference>
<proteinExistence type="predicted"/>
<sequence length="130" mass="14248">MSVIDTLTRVDAICQMYDRYDAGRLNGANVAGEDPFARLYASVDAEINQCLEVQTPPLFATQVCPYDPMIRSARSLGSACCRNVEIRRAKAKLLESDLPNLQRLALKKVALTAHPCCVSVFVPDIVMSGD</sequence>
<organism evidence="1">
    <name type="scientific">Arundo donax</name>
    <name type="common">Giant reed</name>
    <name type="synonym">Donax arundinaceus</name>
    <dbReference type="NCBI Taxonomy" id="35708"/>
    <lineage>
        <taxon>Eukaryota</taxon>
        <taxon>Viridiplantae</taxon>
        <taxon>Streptophyta</taxon>
        <taxon>Embryophyta</taxon>
        <taxon>Tracheophyta</taxon>
        <taxon>Spermatophyta</taxon>
        <taxon>Magnoliopsida</taxon>
        <taxon>Liliopsida</taxon>
        <taxon>Poales</taxon>
        <taxon>Poaceae</taxon>
        <taxon>PACMAD clade</taxon>
        <taxon>Arundinoideae</taxon>
        <taxon>Arundineae</taxon>
        <taxon>Arundo</taxon>
    </lineage>
</organism>
<name>A0A0A9CJH3_ARUDO</name>
<protein>
    <submittedName>
        <fullName evidence="1">Uncharacterized protein</fullName>
    </submittedName>
</protein>
<accession>A0A0A9CJH3</accession>
<dbReference type="EMBL" id="GBRH01224355">
    <property type="protein sequence ID" value="JAD73540.1"/>
    <property type="molecule type" value="Transcribed_RNA"/>
</dbReference>
<evidence type="ECO:0000313" key="1">
    <source>
        <dbReference type="EMBL" id="JAD73540.1"/>
    </source>
</evidence>